<proteinExistence type="predicted"/>
<feature type="transmembrane region" description="Helical" evidence="5">
    <location>
        <begin position="405"/>
        <end position="426"/>
    </location>
</feature>
<feature type="transmembrane region" description="Helical" evidence="5">
    <location>
        <begin position="82"/>
        <end position="100"/>
    </location>
</feature>
<evidence type="ECO:0000313" key="7">
    <source>
        <dbReference type="EMBL" id="KGN36240.1"/>
    </source>
</evidence>
<reference evidence="7 8" key="1">
    <citation type="submission" date="2013-08" db="EMBL/GenBank/DDBJ databases">
        <title>The genome sequence of Knoellia subterranea.</title>
        <authorList>
            <person name="Zhu W."/>
            <person name="Wang G."/>
        </authorList>
    </citation>
    <scope>NUCLEOTIDE SEQUENCE [LARGE SCALE GENOMIC DNA]</scope>
    <source>
        <strain evidence="7 8">KCTC 19937</strain>
    </source>
</reference>
<organism evidence="7 8">
    <name type="scientific">Knoellia subterranea KCTC 19937</name>
    <dbReference type="NCBI Taxonomy" id="1385521"/>
    <lineage>
        <taxon>Bacteria</taxon>
        <taxon>Bacillati</taxon>
        <taxon>Actinomycetota</taxon>
        <taxon>Actinomycetes</taxon>
        <taxon>Micrococcales</taxon>
        <taxon>Intrasporangiaceae</taxon>
        <taxon>Knoellia</taxon>
    </lineage>
</organism>
<dbReference type="GO" id="GO:0008643">
    <property type="term" value="P:carbohydrate transport"/>
    <property type="evidence" value="ECO:0007669"/>
    <property type="project" value="InterPro"/>
</dbReference>
<feature type="transmembrane region" description="Helical" evidence="5">
    <location>
        <begin position="297"/>
        <end position="315"/>
    </location>
</feature>
<gene>
    <name evidence="7" type="ORF">N803_05080</name>
</gene>
<feature type="transmembrane region" description="Helical" evidence="5">
    <location>
        <begin position="263"/>
        <end position="285"/>
    </location>
</feature>
<evidence type="ECO:0000256" key="3">
    <source>
        <dbReference type="ARBA" id="ARBA00022989"/>
    </source>
</evidence>
<keyword evidence="3 5" id="KW-1133">Transmembrane helix</keyword>
<evidence type="ECO:0000313" key="8">
    <source>
        <dbReference type="Proteomes" id="UP000030011"/>
    </source>
</evidence>
<feature type="transmembrane region" description="Helical" evidence="5">
    <location>
        <begin position="149"/>
        <end position="167"/>
    </location>
</feature>
<sequence length="439" mass="45158">MPSARLTRAQTAGYAAGSVGTGGFGTLPGLVLAYYLTDTLGVAAALAAVVVLLPKVWDVVIDPAIGARSDAEVSAHGSRHRLMTLGALTLPVGFIAMFAVPSGMDGAAAAVWVAVAFVLATTSFSLFQVPYIAAPADLTDDYAERTRMMAWRVGVLALAILAFGAGAPGIRDALGGGRTGYLVMAIVSALALIGGMLATARSLRGHESRPNATAESPSLRAGLAALRELPRFRALLIVFVLQALATGIVLAAAQYVATYLLGSQSWVSVLFAAVVAPSLFVMPLWKRHAAARGKRTAYATSSWLFVAACLLQVPALALGWVWLSILALALGGVAYAGMQLFPLAMLPDVVQEAGRERGGAMSGVWTALETAGLALGPGVVLLMLAAGGFVSSAGDPVAQPRAAEVAIALAFTIVPAVLALVSLVGLRRYEEPEVAADVR</sequence>
<dbReference type="GO" id="GO:0005886">
    <property type="term" value="C:plasma membrane"/>
    <property type="evidence" value="ECO:0007669"/>
    <property type="project" value="UniProtKB-SubCell"/>
</dbReference>
<evidence type="ECO:0000256" key="1">
    <source>
        <dbReference type="ARBA" id="ARBA00004651"/>
    </source>
</evidence>
<evidence type="ECO:0000256" key="2">
    <source>
        <dbReference type="ARBA" id="ARBA00022692"/>
    </source>
</evidence>
<dbReference type="Gene3D" id="1.20.1250.20">
    <property type="entry name" value="MFS general substrate transporter like domains"/>
    <property type="match status" value="2"/>
</dbReference>
<feature type="transmembrane region" description="Helical" evidence="5">
    <location>
        <begin position="321"/>
        <end position="343"/>
    </location>
</feature>
<dbReference type="InterPro" id="IPR020846">
    <property type="entry name" value="MFS_dom"/>
</dbReference>
<dbReference type="InterPro" id="IPR036259">
    <property type="entry name" value="MFS_trans_sf"/>
</dbReference>
<dbReference type="AlphaFoldDB" id="A0A0A0JFL6"/>
<dbReference type="PANTHER" id="PTHR11328:SF24">
    <property type="entry name" value="MAJOR FACILITATOR SUPERFAMILY (MFS) PROFILE DOMAIN-CONTAINING PROTEIN"/>
    <property type="match status" value="1"/>
</dbReference>
<dbReference type="STRING" id="1385521.N803_05080"/>
<dbReference type="EMBL" id="AVPK01000013">
    <property type="protein sequence ID" value="KGN36240.1"/>
    <property type="molecule type" value="Genomic_DNA"/>
</dbReference>
<dbReference type="OrthoDB" id="3717977at2"/>
<dbReference type="SUPFAM" id="SSF103473">
    <property type="entry name" value="MFS general substrate transporter"/>
    <property type="match status" value="1"/>
</dbReference>
<dbReference type="Pfam" id="PF13347">
    <property type="entry name" value="MFS_2"/>
    <property type="match status" value="1"/>
</dbReference>
<dbReference type="GO" id="GO:0015293">
    <property type="term" value="F:symporter activity"/>
    <property type="evidence" value="ECO:0007669"/>
    <property type="project" value="InterPro"/>
</dbReference>
<dbReference type="PROSITE" id="PS50850">
    <property type="entry name" value="MFS"/>
    <property type="match status" value="1"/>
</dbReference>
<feature type="transmembrane region" description="Helical" evidence="5">
    <location>
        <begin position="12"/>
        <end position="36"/>
    </location>
</feature>
<protein>
    <submittedName>
        <fullName evidence="7">MFS transporter</fullName>
    </submittedName>
</protein>
<comment type="subcellular location">
    <subcellularLocation>
        <location evidence="1">Cell membrane</location>
        <topology evidence="1">Multi-pass membrane protein</topology>
    </subcellularLocation>
</comment>
<dbReference type="eggNOG" id="COG2211">
    <property type="taxonomic scope" value="Bacteria"/>
</dbReference>
<evidence type="ECO:0000259" key="6">
    <source>
        <dbReference type="PROSITE" id="PS50850"/>
    </source>
</evidence>
<name>A0A0A0JFL6_9MICO</name>
<dbReference type="InterPro" id="IPR039672">
    <property type="entry name" value="MFS_2"/>
</dbReference>
<keyword evidence="8" id="KW-1185">Reference proteome</keyword>
<evidence type="ECO:0000256" key="4">
    <source>
        <dbReference type="ARBA" id="ARBA00023136"/>
    </source>
</evidence>
<accession>A0A0A0JFL6</accession>
<dbReference type="Proteomes" id="UP000030011">
    <property type="component" value="Unassembled WGS sequence"/>
</dbReference>
<feature type="transmembrane region" description="Helical" evidence="5">
    <location>
        <begin position="234"/>
        <end position="257"/>
    </location>
</feature>
<keyword evidence="4 5" id="KW-0472">Membrane</keyword>
<feature type="transmembrane region" description="Helical" evidence="5">
    <location>
        <begin position="106"/>
        <end position="129"/>
    </location>
</feature>
<feature type="transmembrane region" description="Helical" evidence="5">
    <location>
        <begin position="364"/>
        <end position="385"/>
    </location>
</feature>
<feature type="transmembrane region" description="Helical" evidence="5">
    <location>
        <begin position="42"/>
        <end position="61"/>
    </location>
</feature>
<dbReference type="PANTHER" id="PTHR11328">
    <property type="entry name" value="MAJOR FACILITATOR SUPERFAMILY DOMAIN-CONTAINING PROTEIN"/>
    <property type="match status" value="1"/>
</dbReference>
<keyword evidence="2 5" id="KW-0812">Transmembrane</keyword>
<feature type="domain" description="Major facilitator superfamily (MFS) profile" evidence="6">
    <location>
        <begin position="231"/>
        <end position="439"/>
    </location>
</feature>
<evidence type="ECO:0000256" key="5">
    <source>
        <dbReference type="SAM" id="Phobius"/>
    </source>
</evidence>
<comment type="caution">
    <text evidence="7">The sequence shown here is derived from an EMBL/GenBank/DDBJ whole genome shotgun (WGS) entry which is preliminary data.</text>
</comment>
<feature type="transmembrane region" description="Helical" evidence="5">
    <location>
        <begin position="179"/>
        <end position="200"/>
    </location>
</feature>